<dbReference type="RefSeq" id="WP_015928201.1">
    <property type="nucleotide sequence ID" value="NC_011894.1"/>
</dbReference>
<dbReference type="KEGG" id="mno:Mnod_1513"/>
<organism evidence="1 2">
    <name type="scientific">Methylobacterium nodulans (strain LMG 21967 / CNCM I-2342 / ORS 2060)</name>
    <dbReference type="NCBI Taxonomy" id="460265"/>
    <lineage>
        <taxon>Bacteria</taxon>
        <taxon>Pseudomonadati</taxon>
        <taxon>Pseudomonadota</taxon>
        <taxon>Alphaproteobacteria</taxon>
        <taxon>Hyphomicrobiales</taxon>
        <taxon>Methylobacteriaceae</taxon>
        <taxon>Methylobacterium</taxon>
    </lineage>
</organism>
<dbReference type="HOGENOM" id="CLU_175487_0_0_5"/>
<dbReference type="EMBL" id="CP001349">
    <property type="protein sequence ID" value="ACL56505.1"/>
    <property type="molecule type" value="Genomic_DNA"/>
</dbReference>
<proteinExistence type="predicted"/>
<evidence type="ECO:0000313" key="2">
    <source>
        <dbReference type="Proteomes" id="UP000008207"/>
    </source>
</evidence>
<sequence length="107" mass="11494">MRRRLGGPDRLTPRAARALARDLLLAAGFEPVAEGARSGSLYLRAPGLPHQVRIADHARTPKRRQQYKQVVASLVIADPLSEAAVRERVASALRAVAAAERAAAQPV</sequence>
<gene>
    <name evidence="1" type="ordered locus">Mnod_1513</name>
</gene>
<reference evidence="1 2" key="1">
    <citation type="submission" date="2009-01" db="EMBL/GenBank/DDBJ databases">
        <title>Complete sequence of chromosome of Methylobacterium nodulans ORS 2060.</title>
        <authorList>
            <consortium name="US DOE Joint Genome Institute"/>
            <person name="Lucas S."/>
            <person name="Copeland A."/>
            <person name="Lapidus A."/>
            <person name="Glavina del Rio T."/>
            <person name="Dalin E."/>
            <person name="Tice H."/>
            <person name="Bruce D."/>
            <person name="Goodwin L."/>
            <person name="Pitluck S."/>
            <person name="Sims D."/>
            <person name="Brettin T."/>
            <person name="Detter J.C."/>
            <person name="Han C."/>
            <person name="Larimer F."/>
            <person name="Land M."/>
            <person name="Hauser L."/>
            <person name="Kyrpides N."/>
            <person name="Ivanova N."/>
            <person name="Marx C.J."/>
            <person name="Richardson P."/>
        </authorList>
    </citation>
    <scope>NUCLEOTIDE SEQUENCE [LARGE SCALE GENOMIC DNA]</scope>
    <source>
        <strain evidence="2">LMG 21967 / CNCM I-2342 / ORS 2060</strain>
    </source>
</reference>
<dbReference type="Proteomes" id="UP000008207">
    <property type="component" value="Chromosome"/>
</dbReference>
<name>B8INH9_METNO</name>
<evidence type="ECO:0000313" key="1">
    <source>
        <dbReference type="EMBL" id="ACL56505.1"/>
    </source>
</evidence>
<keyword evidence="2" id="KW-1185">Reference proteome</keyword>
<accession>B8INH9</accession>
<dbReference type="STRING" id="460265.Mnod_1513"/>
<dbReference type="OrthoDB" id="7999834at2"/>
<dbReference type="AlphaFoldDB" id="B8INH9"/>
<protein>
    <submittedName>
        <fullName evidence="1">Uncharacterized protein</fullName>
    </submittedName>
</protein>
<dbReference type="eggNOG" id="ENOG5030ZF6">
    <property type="taxonomic scope" value="Bacteria"/>
</dbReference>